<evidence type="ECO:0000313" key="9">
    <source>
        <dbReference type="Proteomes" id="UP001085076"/>
    </source>
</evidence>
<dbReference type="Pfam" id="PF12174">
    <property type="entry name" value="RST"/>
    <property type="match status" value="1"/>
</dbReference>
<reference evidence="8" key="1">
    <citation type="submission" date="2021-03" db="EMBL/GenBank/DDBJ databases">
        <authorList>
            <person name="Li Z."/>
            <person name="Yang C."/>
        </authorList>
    </citation>
    <scope>NUCLEOTIDE SEQUENCE</scope>
    <source>
        <strain evidence="8">Dzin_1.0</strain>
        <tissue evidence="8">Leaf</tissue>
    </source>
</reference>
<dbReference type="PANTHER" id="PTHR32263">
    <property type="entry name" value="INACTIVE POLY [ADP-RIBOSE] POLYMERASE SRO4-RELATED"/>
    <property type="match status" value="1"/>
</dbReference>
<evidence type="ECO:0000256" key="4">
    <source>
        <dbReference type="ARBA" id="ARBA00023242"/>
    </source>
</evidence>
<accession>A0A9D5CZL2</accession>
<dbReference type="PROSITE" id="PS51879">
    <property type="entry name" value="RST"/>
    <property type="match status" value="1"/>
</dbReference>
<name>A0A9D5CZL2_9LILI</name>
<evidence type="ECO:0000256" key="5">
    <source>
        <dbReference type="SAM" id="MobiDB-lite"/>
    </source>
</evidence>
<dbReference type="InterPro" id="IPR022003">
    <property type="entry name" value="RST"/>
</dbReference>
<dbReference type="EMBL" id="JAGGNH010000002">
    <property type="protein sequence ID" value="KAJ0981877.1"/>
    <property type="molecule type" value="Genomic_DNA"/>
</dbReference>
<comment type="subcellular location">
    <subcellularLocation>
        <location evidence="1">Nucleus</location>
    </subcellularLocation>
</comment>
<dbReference type="GO" id="GO:0003950">
    <property type="term" value="F:NAD+ poly-ADP-ribosyltransferase activity"/>
    <property type="evidence" value="ECO:0007669"/>
    <property type="project" value="InterPro"/>
</dbReference>
<dbReference type="PANTHER" id="PTHR32263:SF19">
    <property type="entry name" value="OS03G0230300 PROTEIN"/>
    <property type="match status" value="1"/>
</dbReference>
<dbReference type="AlphaFoldDB" id="A0A9D5CZL2"/>
<dbReference type="InterPro" id="IPR057823">
    <property type="entry name" value="WWE_RCD1"/>
</dbReference>
<dbReference type="GO" id="GO:0005634">
    <property type="term" value="C:nucleus"/>
    <property type="evidence" value="ECO:0007669"/>
    <property type="project" value="UniProtKB-SubCell"/>
</dbReference>
<dbReference type="Proteomes" id="UP001085076">
    <property type="component" value="Miscellaneous, Linkage group lg02"/>
</dbReference>
<keyword evidence="9" id="KW-1185">Reference proteome</keyword>
<dbReference type="OrthoDB" id="6133115at2759"/>
<feature type="domain" description="PARP catalytic" evidence="6">
    <location>
        <begin position="176"/>
        <end position="393"/>
    </location>
</feature>
<evidence type="ECO:0000313" key="8">
    <source>
        <dbReference type="EMBL" id="KAJ0981877.1"/>
    </source>
</evidence>
<organism evidence="8 9">
    <name type="scientific">Dioscorea zingiberensis</name>
    <dbReference type="NCBI Taxonomy" id="325984"/>
    <lineage>
        <taxon>Eukaryota</taxon>
        <taxon>Viridiplantae</taxon>
        <taxon>Streptophyta</taxon>
        <taxon>Embryophyta</taxon>
        <taxon>Tracheophyta</taxon>
        <taxon>Spermatophyta</taxon>
        <taxon>Magnoliopsida</taxon>
        <taxon>Liliopsida</taxon>
        <taxon>Dioscoreales</taxon>
        <taxon>Dioscoreaceae</taxon>
        <taxon>Dioscorea</taxon>
    </lineage>
</organism>
<gene>
    <name evidence="8" type="ORF">J5N97_010132</name>
</gene>
<feature type="domain" description="RST" evidence="7">
    <location>
        <begin position="389"/>
        <end position="458"/>
    </location>
</feature>
<reference evidence="8" key="2">
    <citation type="journal article" date="2022" name="Hortic Res">
        <title>The genome of Dioscorea zingiberensis sheds light on the biosynthesis, origin and evolution of the medicinally important diosgenin saponins.</title>
        <authorList>
            <person name="Li Y."/>
            <person name="Tan C."/>
            <person name="Li Z."/>
            <person name="Guo J."/>
            <person name="Li S."/>
            <person name="Chen X."/>
            <person name="Wang C."/>
            <person name="Dai X."/>
            <person name="Yang H."/>
            <person name="Song W."/>
            <person name="Hou L."/>
            <person name="Xu J."/>
            <person name="Tong Z."/>
            <person name="Xu A."/>
            <person name="Yuan X."/>
            <person name="Wang W."/>
            <person name="Yang Q."/>
            <person name="Chen L."/>
            <person name="Sun Z."/>
            <person name="Wang K."/>
            <person name="Pan B."/>
            <person name="Chen J."/>
            <person name="Bao Y."/>
            <person name="Liu F."/>
            <person name="Qi X."/>
            <person name="Gang D.R."/>
            <person name="Wen J."/>
            <person name="Li J."/>
        </authorList>
    </citation>
    <scope>NUCLEOTIDE SEQUENCE</scope>
    <source>
        <strain evidence="8">Dzin_1.0</strain>
    </source>
</reference>
<evidence type="ECO:0000259" key="7">
    <source>
        <dbReference type="PROSITE" id="PS51879"/>
    </source>
</evidence>
<evidence type="ECO:0000256" key="3">
    <source>
        <dbReference type="ARBA" id="ARBA00023016"/>
    </source>
</evidence>
<dbReference type="InterPro" id="IPR044964">
    <property type="entry name" value="RCD1/SRO1-5"/>
</dbReference>
<dbReference type="SUPFAM" id="SSF56399">
    <property type="entry name" value="ADP-ribosylation"/>
    <property type="match status" value="1"/>
</dbReference>
<evidence type="ECO:0000256" key="2">
    <source>
        <dbReference type="ARBA" id="ARBA00022473"/>
    </source>
</evidence>
<protein>
    <recommendedName>
        <fullName evidence="10">Poly [ADP-ribose] polymerase</fullName>
    </recommendedName>
</protein>
<dbReference type="Pfam" id="PF00644">
    <property type="entry name" value="PARP"/>
    <property type="match status" value="1"/>
</dbReference>
<sequence length="458" mass="50964">MELPSSPPELKTPYCCFFHSPRAQLQDYNNFRNSAHPSRILFYSSDSWIDFERHVFDDMSAAFVDGKPAVHVVVGGKPCLVNFLTMSLIEMDSGALKSIAWIDSNGRCFFPRVLAERIPGTVCLNSSTQSKKRSLPGARSSKKAKKKKNNNTKMMKSLDFEEKSDESPDVCSAIASPEKQTWPDLLRLPGESASYKHVEDLFLAGMRQFDHDVVITSVRKCTHASRLAKCRKNTFDMNVQSTKAIRGDSNVKLAWYGAAPEEVAGIIAHGFGQPNYKPFGPGVHGVGVYLSPPNLAFASSLLSSPDDNGEKHIMLCQVLMGNSEQIPAGSHQFHPSSDLFDSAVDDLRSPRWFVVWTTHMNTHILPLYVVSFKSSDQSQGSCRMISVSEKPCVTSVPFPKLFAEVAKSLPEFQVKVLEMQFHKHKEGKMSKEAFIRSLRSLAGDKLLSSSLQRIRGHC</sequence>
<proteinExistence type="predicted"/>
<keyword evidence="4" id="KW-0539">Nucleus</keyword>
<dbReference type="Pfam" id="PF23467">
    <property type="entry name" value="WWE_5"/>
    <property type="match status" value="1"/>
</dbReference>
<dbReference type="PROSITE" id="PS51059">
    <property type="entry name" value="PARP_CATALYTIC"/>
    <property type="match status" value="1"/>
</dbReference>
<feature type="compositionally biased region" description="Basic residues" evidence="5">
    <location>
        <begin position="130"/>
        <end position="150"/>
    </location>
</feature>
<keyword evidence="3" id="KW-0346">Stress response</keyword>
<evidence type="ECO:0000256" key="1">
    <source>
        <dbReference type="ARBA" id="ARBA00004123"/>
    </source>
</evidence>
<feature type="region of interest" description="Disordered" evidence="5">
    <location>
        <begin position="127"/>
        <end position="154"/>
    </location>
</feature>
<dbReference type="InterPro" id="IPR012317">
    <property type="entry name" value="Poly(ADP-ribose)pol_cat_dom"/>
</dbReference>
<comment type="caution">
    <text evidence="8">The sequence shown here is derived from an EMBL/GenBank/DDBJ whole genome shotgun (WGS) entry which is preliminary data.</text>
</comment>
<evidence type="ECO:0000259" key="6">
    <source>
        <dbReference type="PROSITE" id="PS51059"/>
    </source>
</evidence>
<evidence type="ECO:0008006" key="10">
    <source>
        <dbReference type="Google" id="ProtNLM"/>
    </source>
</evidence>
<keyword evidence="2" id="KW-0217">Developmental protein</keyword>
<dbReference type="Gene3D" id="3.90.228.10">
    <property type="match status" value="1"/>
</dbReference>